<sequence>MTIGSIRSPNSKHNENVALESTFGEITATNTFRELDMDFTMVYNFCDDTSRTGLEAKHLAQKQDAILRGHEPRHLLFHSHLVKREYLQSRKIEAERLEST</sequence>
<dbReference type="HOGENOM" id="CLU_2306166_0_0_1"/>
<proteinExistence type="predicted"/>
<gene>
    <name evidence="1" type="ORF">PV08_05111</name>
</gene>
<dbReference type="EMBL" id="KN847494">
    <property type="protein sequence ID" value="KIW17916.1"/>
    <property type="molecule type" value="Genomic_DNA"/>
</dbReference>
<keyword evidence="2" id="KW-1185">Reference proteome</keyword>
<organism evidence="1 2">
    <name type="scientific">Exophiala spinifera</name>
    <dbReference type="NCBI Taxonomy" id="91928"/>
    <lineage>
        <taxon>Eukaryota</taxon>
        <taxon>Fungi</taxon>
        <taxon>Dikarya</taxon>
        <taxon>Ascomycota</taxon>
        <taxon>Pezizomycotina</taxon>
        <taxon>Eurotiomycetes</taxon>
        <taxon>Chaetothyriomycetidae</taxon>
        <taxon>Chaetothyriales</taxon>
        <taxon>Herpotrichiellaceae</taxon>
        <taxon>Exophiala</taxon>
    </lineage>
</organism>
<dbReference type="AlphaFoldDB" id="A0A0D1YRP8"/>
<evidence type="ECO:0000313" key="2">
    <source>
        <dbReference type="Proteomes" id="UP000053328"/>
    </source>
</evidence>
<dbReference type="VEuPathDB" id="FungiDB:PV08_05111"/>
<reference evidence="1 2" key="1">
    <citation type="submission" date="2015-01" db="EMBL/GenBank/DDBJ databases">
        <title>The Genome Sequence of Exophiala spinifera CBS89968.</title>
        <authorList>
            <consortium name="The Broad Institute Genomics Platform"/>
            <person name="Cuomo C."/>
            <person name="de Hoog S."/>
            <person name="Gorbushina A."/>
            <person name="Stielow B."/>
            <person name="Teixiera M."/>
            <person name="Abouelleil A."/>
            <person name="Chapman S.B."/>
            <person name="Priest M."/>
            <person name="Young S.K."/>
            <person name="Wortman J."/>
            <person name="Nusbaum C."/>
            <person name="Birren B."/>
        </authorList>
    </citation>
    <scope>NUCLEOTIDE SEQUENCE [LARGE SCALE GENOMIC DNA]</scope>
    <source>
        <strain evidence="1 2">CBS 89968</strain>
    </source>
</reference>
<dbReference type="GeneID" id="27332194"/>
<name>A0A0D1YRP8_9EURO</name>
<accession>A0A0D1YRP8</accession>
<dbReference type="Proteomes" id="UP000053328">
    <property type="component" value="Unassembled WGS sequence"/>
</dbReference>
<dbReference type="RefSeq" id="XP_016238132.1">
    <property type="nucleotide sequence ID" value="XM_016379455.1"/>
</dbReference>
<evidence type="ECO:0000313" key="1">
    <source>
        <dbReference type="EMBL" id="KIW17916.1"/>
    </source>
</evidence>
<protein>
    <submittedName>
        <fullName evidence="1">Uncharacterized protein</fullName>
    </submittedName>
</protein>